<feature type="domain" description="ABC transporter" evidence="4">
    <location>
        <begin position="16"/>
        <end position="249"/>
    </location>
</feature>
<protein>
    <submittedName>
        <fullName evidence="5">ABC transporter ATP-binding protein</fullName>
    </submittedName>
</protein>
<dbReference type="PANTHER" id="PTHR45772:SF7">
    <property type="entry name" value="AMINO ACID ABC TRANSPORTER ATP-BINDING PROTEIN"/>
    <property type="match status" value="1"/>
</dbReference>
<dbReference type="InterPro" id="IPR032823">
    <property type="entry name" value="BCA_ABC_TP_C"/>
</dbReference>
<dbReference type="Gene3D" id="3.40.50.300">
    <property type="entry name" value="P-loop containing nucleotide triphosphate hydrolases"/>
    <property type="match status" value="1"/>
</dbReference>
<dbReference type="GO" id="GO:0005304">
    <property type="term" value="F:L-valine transmembrane transporter activity"/>
    <property type="evidence" value="ECO:0007669"/>
    <property type="project" value="TreeGrafter"/>
</dbReference>
<dbReference type="EMBL" id="CP042906">
    <property type="protein sequence ID" value="QEX18165.1"/>
    <property type="molecule type" value="Genomic_DNA"/>
</dbReference>
<dbReference type="GO" id="GO:0015192">
    <property type="term" value="F:L-phenylalanine transmembrane transporter activity"/>
    <property type="evidence" value="ECO:0007669"/>
    <property type="project" value="TreeGrafter"/>
</dbReference>
<dbReference type="PANTHER" id="PTHR45772">
    <property type="entry name" value="CONSERVED COMPONENT OF ABC TRANSPORTER FOR NATURAL AMINO ACIDS-RELATED"/>
    <property type="match status" value="1"/>
</dbReference>
<gene>
    <name evidence="5" type="ORF">FRZ44_34690</name>
</gene>
<dbReference type="CDD" id="cd03219">
    <property type="entry name" value="ABC_Mj1267_LivG_branched"/>
    <property type="match status" value="1"/>
</dbReference>
<dbReference type="KEGG" id="htq:FRZ44_34690"/>
<dbReference type="GO" id="GO:0016887">
    <property type="term" value="F:ATP hydrolysis activity"/>
    <property type="evidence" value="ECO:0007669"/>
    <property type="project" value="InterPro"/>
</dbReference>
<keyword evidence="2" id="KW-0547">Nucleotide-binding</keyword>
<keyword evidence="3 5" id="KW-0067">ATP-binding</keyword>
<dbReference type="GO" id="GO:0005524">
    <property type="term" value="F:ATP binding"/>
    <property type="evidence" value="ECO:0007669"/>
    <property type="project" value="UniProtKB-KW"/>
</dbReference>
<dbReference type="Proteomes" id="UP000326202">
    <property type="component" value="Chromosome"/>
</dbReference>
<accession>A0A5J6MNJ1</accession>
<dbReference type="Pfam" id="PF12399">
    <property type="entry name" value="BCA_ABC_TP_C"/>
    <property type="match status" value="1"/>
</dbReference>
<sequence length="252" mass="26871">MQERKEAGRGHAPASLETIDVAVHFQGVRAIDGVSLTLNLGEILGLIGPNGAGKTTLVNVLTGFQQPARGSVRMGGEDITGLVSYKRSRLGLARTFQNVLLFGGMSVIENVEAGAIACGLDRHAGRRRAWETLEWLGLAHLAEARADTLPFGEERRIGIGRALCGRPTFLLLDEPAAGLNTAECDELLTIISGIRKEFGCGVLLIEHKMPLVFGLCDRIQVLDQGRTIALGVPTAVAADPLVRQAYLGDEVA</sequence>
<dbReference type="GO" id="GO:1903806">
    <property type="term" value="P:L-isoleucine import across plasma membrane"/>
    <property type="evidence" value="ECO:0007669"/>
    <property type="project" value="TreeGrafter"/>
</dbReference>
<dbReference type="GO" id="GO:0042941">
    <property type="term" value="P:D-alanine transmembrane transport"/>
    <property type="evidence" value="ECO:0007669"/>
    <property type="project" value="TreeGrafter"/>
</dbReference>
<dbReference type="GO" id="GO:1903805">
    <property type="term" value="P:L-valine import across plasma membrane"/>
    <property type="evidence" value="ECO:0007669"/>
    <property type="project" value="TreeGrafter"/>
</dbReference>
<dbReference type="GO" id="GO:0015188">
    <property type="term" value="F:L-isoleucine transmembrane transporter activity"/>
    <property type="evidence" value="ECO:0007669"/>
    <property type="project" value="TreeGrafter"/>
</dbReference>
<keyword evidence="1" id="KW-0813">Transport</keyword>
<reference evidence="5 6" key="1">
    <citation type="submission" date="2019-08" db="EMBL/GenBank/DDBJ databases">
        <title>Hyperibacter terrae gen. nov., sp. nov. and Hyperibacter viscosus sp. nov., two new members in the family Rhodospirillaceae isolated from the rhizosphere of Hypericum perforatum.</title>
        <authorList>
            <person name="Noviana Z."/>
        </authorList>
    </citation>
    <scope>NUCLEOTIDE SEQUENCE [LARGE SCALE GENOMIC DNA]</scope>
    <source>
        <strain evidence="5 6">R5913</strain>
    </source>
</reference>
<dbReference type="RefSeq" id="WP_151178351.1">
    <property type="nucleotide sequence ID" value="NZ_CP042906.1"/>
</dbReference>
<dbReference type="SUPFAM" id="SSF52540">
    <property type="entry name" value="P-loop containing nucleoside triphosphate hydrolases"/>
    <property type="match status" value="1"/>
</dbReference>
<proteinExistence type="predicted"/>
<dbReference type="InterPro" id="IPR003439">
    <property type="entry name" value="ABC_transporter-like_ATP-bd"/>
</dbReference>
<dbReference type="GO" id="GO:0015808">
    <property type="term" value="P:L-alanine transport"/>
    <property type="evidence" value="ECO:0007669"/>
    <property type="project" value="TreeGrafter"/>
</dbReference>
<dbReference type="InterPro" id="IPR027417">
    <property type="entry name" value="P-loop_NTPase"/>
</dbReference>
<dbReference type="SMART" id="SM00382">
    <property type="entry name" value="AAA"/>
    <property type="match status" value="1"/>
</dbReference>
<dbReference type="Pfam" id="PF00005">
    <property type="entry name" value="ABC_tran"/>
    <property type="match status" value="1"/>
</dbReference>
<evidence type="ECO:0000256" key="3">
    <source>
        <dbReference type="ARBA" id="ARBA00022840"/>
    </source>
</evidence>
<evidence type="ECO:0000313" key="6">
    <source>
        <dbReference type="Proteomes" id="UP000326202"/>
    </source>
</evidence>
<evidence type="ECO:0000256" key="1">
    <source>
        <dbReference type="ARBA" id="ARBA00022448"/>
    </source>
</evidence>
<keyword evidence="6" id="KW-1185">Reference proteome</keyword>
<evidence type="ECO:0000313" key="5">
    <source>
        <dbReference type="EMBL" id="QEX18165.1"/>
    </source>
</evidence>
<evidence type="ECO:0000256" key="2">
    <source>
        <dbReference type="ARBA" id="ARBA00022741"/>
    </source>
</evidence>
<dbReference type="InterPro" id="IPR003593">
    <property type="entry name" value="AAA+_ATPase"/>
</dbReference>
<name>A0A5J6MNJ1_9PROT</name>
<dbReference type="AlphaFoldDB" id="A0A5J6MNJ1"/>
<dbReference type="PROSITE" id="PS50893">
    <property type="entry name" value="ABC_TRANSPORTER_2"/>
    <property type="match status" value="1"/>
</dbReference>
<evidence type="ECO:0000259" key="4">
    <source>
        <dbReference type="PROSITE" id="PS50893"/>
    </source>
</evidence>
<dbReference type="InterPro" id="IPR051120">
    <property type="entry name" value="ABC_AA/LPS_Transport"/>
</dbReference>
<dbReference type="GO" id="GO:0005886">
    <property type="term" value="C:plasma membrane"/>
    <property type="evidence" value="ECO:0007669"/>
    <property type="project" value="TreeGrafter"/>
</dbReference>
<dbReference type="OrthoDB" id="9779872at2"/>
<organism evidence="5 6">
    <name type="scientific">Hypericibacter terrae</name>
    <dbReference type="NCBI Taxonomy" id="2602015"/>
    <lineage>
        <taxon>Bacteria</taxon>
        <taxon>Pseudomonadati</taxon>
        <taxon>Pseudomonadota</taxon>
        <taxon>Alphaproteobacteria</taxon>
        <taxon>Rhodospirillales</taxon>
        <taxon>Dongiaceae</taxon>
        <taxon>Hypericibacter</taxon>
    </lineage>
</organism>